<name>A0A4C1Z5X1_EUMVA</name>
<feature type="compositionally biased region" description="Basic and acidic residues" evidence="1">
    <location>
        <begin position="68"/>
        <end position="79"/>
    </location>
</feature>
<dbReference type="OrthoDB" id="10428171at2759"/>
<sequence>MKPSFAAGLANISPNDCIGGVLKFSFCCILSYPGLLFLGALTPELVDASDSDSSWVPHLVRCSVAVDRSDRSASEDRPGHAALSHGARAVRE</sequence>
<dbReference type="Proteomes" id="UP000299102">
    <property type="component" value="Unassembled WGS sequence"/>
</dbReference>
<evidence type="ECO:0000313" key="2">
    <source>
        <dbReference type="EMBL" id="GBP83996.1"/>
    </source>
</evidence>
<dbReference type="AlphaFoldDB" id="A0A4C1Z5X1"/>
<gene>
    <name evidence="2" type="ORF">EVAR_91715_1</name>
</gene>
<evidence type="ECO:0000256" key="1">
    <source>
        <dbReference type="SAM" id="MobiDB-lite"/>
    </source>
</evidence>
<reference evidence="2 3" key="1">
    <citation type="journal article" date="2019" name="Commun. Biol.">
        <title>The bagworm genome reveals a unique fibroin gene that provides high tensile strength.</title>
        <authorList>
            <person name="Kono N."/>
            <person name="Nakamura H."/>
            <person name="Ohtoshi R."/>
            <person name="Tomita M."/>
            <person name="Numata K."/>
            <person name="Arakawa K."/>
        </authorList>
    </citation>
    <scope>NUCLEOTIDE SEQUENCE [LARGE SCALE GENOMIC DNA]</scope>
</reference>
<organism evidence="2 3">
    <name type="scientific">Eumeta variegata</name>
    <name type="common">Bagworm moth</name>
    <name type="synonym">Eumeta japonica</name>
    <dbReference type="NCBI Taxonomy" id="151549"/>
    <lineage>
        <taxon>Eukaryota</taxon>
        <taxon>Metazoa</taxon>
        <taxon>Ecdysozoa</taxon>
        <taxon>Arthropoda</taxon>
        <taxon>Hexapoda</taxon>
        <taxon>Insecta</taxon>
        <taxon>Pterygota</taxon>
        <taxon>Neoptera</taxon>
        <taxon>Endopterygota</taxon>
        <taxon>Lepidoptera</taxon>
        <taxon>Glossata</taxon>
        <taxon>Ditrysia</taxon>
        <taxon>Tineoidea</taxon>
        <taxon>Psychidae</taxon>
        <taxon>Oiketicinae</taxon>
        <taxon>Eumeta</taxon>
    </lineage>
</organism>
<keyword evidence="3" id="KW-1185">Reference proteome</keyword>
<accession>A0A4C1Z5X1</accession>
<proteinExistence type="predicted"/>
<comment type="caution">
    <text evidence="2">The sequence shown here is derived from an EMBL/GenBank/DDBJ whole genome shotgun (WGS) entry which is preliminary data.</text>
</comment>
<protein>
    <submittedName>
        <fullName evidence="2">Uncharacterized protein</fullName>
    </submittedName>
</protein>
<evidence type="ECO:0000313" key="3">
    <source>
        <dbReference type="Proteomes" id="UP000299102"/>
    </source>
</evidence>
<dbReference type="EMBL" id="BGZK01001653">
    <property type="protein sequence ID" value="GBP83996.1"/>
    <property type="molecule type" value="Genomic_DNA"/>
</dbReference>
<feature type="region of interest" description="Disordered" evidence="1">
    <location>
        <begin position="68"/>
        <end position="92"/>
    </location>
</feature>